<dbReference type="EMBL" id="JAGGLV010000001">
    <property type="protein sequence ID" value="MBP2110171.1"/>
    <property type="molecule type" value="Genomic_DNA"/>
</dbReference>
<protein>
    <submittedName>
        <fullName evidence="1">Uncharacterized protein</fullName>
    </submittedName>
</protein>
<evidence type="ECO:0000313" key="2">
    <source>
        <dbReference type="Proteomes" id="UP000773462"/>
    </source>
</evidence>
<accession>A0ABS4NJG6</accession>
<dbReference type="Proteomes" id="UP000773462">
    <property type="component" value="Unassembled WGS sequence"/>
</dbReference>
<reference evidence="1 2" key="1">
    <citation type="submission" date="2021-03" db="EMBL/GenBank/DDBJ databases">
        <title>Genomic Encyclopedia of Type Strains, Phase IV (KMG-IV): sequencing the most valuable type-strain genomes for metagenomic binning, comparative biology and taxonomic classification.</title>
        <authorList>
            <person name="Goeker M."/>
        </authorList>
    </citation>
    <scope>NUCLEOTIDE SEQUENCE [LARGE SCALE GENOMIC DNA]</scope>
    <source>
        <strain evidence="1 2">DSM 101953</strain>
    </source>
</reference>
<gene>
    <name evidence="1" type="ORF">J2Z70_000310</name>
</gene>
<keyword evidence="2" id="KW-1185">Reference proteome</keyword>
<proteinExistence type="predicted"/>
<name>A0ABS4NJG6_9BACL</name>
<evidence type="ECO:0000313" key="1">
    <source>
        <dbReference type="EMBL" id="MBP2110171.1"/>
    </source>
</evidence>
<comment type="caution">
    <text evidence="1">The sequence shown here is derived from an EMBL/GenBank/DDBJ whole genome shotgun (WGS) entry which is preliminary data.</text>
</comment>
<organism evidence="1 2">
    <name type="scientific">Paenibacillus silagei</name>
    <dbReference type="NCBI Taxonomy" id="1670801"/>
    <lineage>
        <taxon>Bacteria</taxon>
        <taxon>Bacillati</taxon>
        <taxon>Bacillota</taxon>
        <taxon>Bacilli</taxon>
        <taxon>Bacillales</taxon>
        <taxon>Paenibacillaceae</taxon>
        <taxon>Paenibacillus</taxon>
    </lineage>
</organism>
<sequence length="37" mass="4110">MQYSFSISQNTQKRVSVYGGSLLCMDMNVTVSAYGSR</sequence>